<evidence type="ECO:0000313" key="1">
    <source>
        <dbReference type="EMBL" id="RRG21821.1"/>
    </source>
</evidence>
<dbReference type="AlphaFoldDB" id="A0A425Y1U5"/>
<dbReference type="InterPro" id="IPR027417">
    <property type="entry name" value="P-loop_NTPase"/>
</dbReference>
<dbReference type="EMBL" id="QQWG01000007">
    <property type="protein sequence ID" value="RRG21821.1"/>
    <property type="molecule type" value="Genomic_DNA"/>
</dbReference>
<keyword evidence="2" id="KW-1185">Reference proteome</keyword>
<dbReference type="OrthoDB" id="799858at2"/>
<proteinExistence type="predicted"/>
<organism evidence="1 2">
    <name type="scientific">Ancylomarina euxinus</name>
    <dbReference type="NCBI Taxonomy" id="2283627"/>
    <lineage>
        <taxon>Bacteria</taxon>
        <taxon>Pseudomonadati</taxon>
        <taxon>Bacteroidota</taxon>
        <taxon>Bacteroidia</taxon>
        <taxon>Marinilabiliales</taxon>
        <taxon>Marinifilaceae</taxon>
        <taxon>Ancylomarina</taxon>
    </lineage>
</organism>
<dbReference type="Proteomes" id="UP000285794">
    <property type="component" value="Unassembled WGS sequence"/>
</dbReference>
<reference evidence="1 2" key="1">
    <citation type="submission" date="2018-07" db="EMBL/GenBank/DDBJ databases">
        <title>Draft genome sequence of Ancylomarina sp. M1P.</title>
        <authorList>
            <person name="Yadav S."/>
            <person name="Villanueva L."/>
            <person name="Damste J.S.S."/>
        </authorList>
    </citation>
    <scope>NUCLEOTIDE SEQUENCE [LARGE SCALE GENOMIC DNA]</scope>
    <source>
        <strain evidence="1 2">M1P</strain>
    </source>
</reference>
<accession>A0A425Y1U5</accession>
<name>A0A425Y1U5_9BACT</name>
<comment type="caution">
    <text evidence="1">The sequence shown here is derived from an EMBL/GenBank/DDBJ whole genome shotgun (WGS) entry which is preliminary data.</text>
</comment>
<protein>
    <submittedName>
        <fullName evidence="1">Uncharacterized protein</fullName>
    </submittedName>
</protein>
<dbReference type="SUPFAM" id="SSF52540">
    <property type="entry name" value="P-loop containing nucleoside triphosphate hydrolases"/>
    <property type="match status" value="1"/>
</dbReference>
<dbReference type="RefSeq" id="WP_125030505.1">
    <property type="nucleotide sequence ID" value="NZ_JAPXVP010000007.1"/>
</dbReference>
<gene>
    <name evidence="1" type="ORF">DWB61_08685</name>
</gene>
<sequence length="1255" mass="147871">MLEAFLISLTANLITNAGQTAFNKVFKKDNFYDKIQNAFNLACDNWAKNSDTRDRKKIFSKKNFELLIECSTNPNLIEKLDDETTELIELFKLELQKDLALWNYVDAKMQEQQTIRLIGLEKHIEKLITDFSKSLEGTPIRNKALEDVLVPYDKIFSHQLDTNNQNLPLQFHRNYLGRENEIQDLDYFIKYSDENTIAIIADGGYGKTRFCIEYFKQYIDTDEDFEALVLNANAFKCVNFADQLRSDKTIVVLFDDAHKHPHILDDLITLSNTIENLKLILTIRKASFQDTLHKLSTHNQSFEEIKLKQLPPKETKSLFRDTIRAHESQILRYAELSKGIPIVILALCQNIVNGKNNSILSEEEFFSQFVLGIKRDVINDIHGKSYLEEEKINKTIELISFFSPILNIEEEINRIAELNEISLDDTIQIIDHLNDIEFIRKTNEISITPDPYSDAIFTNSANRLTTILKQDITPFTERFIRNLVEVENSSKLKCNVSEVLNKFITSFNEPDSDINTLNRKLETLRAFAYKKPKECYLALKYIINSHKSDESFWLTKEDNLWNSYSLKKTHELIVEILSVIAINIQKEQDFNNLYQLIWIYGECTQELTAFSKIFRYREYDFDEFGYHPSTICARQSFLIDKLNNYTQEDISDEVISDHIYNCCKTLLVLEFDIESIYDKHTGKISIGQRPVTQNEITENIRLRAFDLLFNIYSIHRKDKVSRKYLESIVRTLFYCKVVENKKYTYNQDKEIDLVYEFLFKLLKDSPHIYERITLIRQIKLFERREIQEKYQGINKELLELVEHVDTAKESLNLLLHHEFFTVKNNIDQLFQGVLELYDPNWETLFIDLIEIKSNMLNDDYSNFHEILSHLIKIYPKKAISLLDLVIEQYPKEVNYYSTLIRATNDQDYFYSTIQKIWENEEVNSKRTVVWMLTYGRNQDTTLYQETDLEFFEEVIKTKNKEVFWALENTLPQYLFLSSTKTLALITEILKVEELGRMKGALLQSLFDEKELVEKHKDEVKDFIFNETIKIPLDTTFFESALSFLDLNFGFETLFKYLQEKFEDSIKQQDYLDISLTRHYNYPHKKTEDVERNFLTAIEWYTELNKKNSYHLELVEYLRPINIDVNNFSPLLTELINKYEDLNKLLDLFDALNTYENRSEEFVAMIITIANKMSEKFTLTEKNLIQLFSSEFIYNMGSKCGTGYAPFPQDIAHRDLIKKLLESCDIDSKVSGILNGSLIHVQKEIDRFKDKGDKRW</sequence>
<evidence type="ECO:0000313" key="2">
    <source>
        <dbReference type="Proteomes" id="UP000285794"/>
    </source>
</evidence>